<protein>
    <recommendedName>
        <fullName evidence="5">Rhomboid-like protein</fullName>
    </recommendedName>
</protein>
<evidence type="ECO:0008006" key="5">
    <source>
        <dbReference type="Google" id="ProtNLM"/>
    </source>
</evidence>
<evidence type="ECO:0000313" key="4">
    <source>
        <dbReference type="Proteomes" id="UP001341840"/>
    </source>
</evidence>
<keyword evidence="2" id="KW-1133">Transmembrane helix</keyword>
<evidence type="ECO:0000256" key="2">
    <source>
        <dbReference type="SAM" id="Phobius"/>
    </source>
</evidence>
<dbReference type="InterPro" id="IPR002610">
    <property type="entry name" value="Peptidase_S54_rhomboid-like"/>
</dbReference>
<comment type="similarity">
    <text evidence="1">Belongs to the peptidase S54 family.</text>
</comment>
<sequence>MEGETSPASEVYPKVNSRRSRAMVLPVEIDQATPSKEGAGRIENKELKHFMKWVSWLIPTFVIANVFVFIVTMYVNNCPKNSYSCIARILGRFSFESFNENPLLGPSALT</sequence>
<gene>
    <name evidence="3" type="ORF">PIB30_039206</name>
</gene>
<keyword evidence="4" id="KW-1185">Reference proteome</keyword>
<evidence type="ECO:0000256" key="1">
    <source>
        <dbReference type="ARBA" id="ARBA00009045"/>
    </source>
</evidence>
<name>A0ABU6QDN0_9FABA</name>
<proteinExistence type="inferred from homology"/>
<evidence type="ECO:0000313" key="3">
    <source>
        <dbReference type="EMBL" id="MED6110035.1"/>
    </source>
</evidence>
<dbReference type="PANTHER" id="PTHR22936">
    <property type="entry name" value="RHOMBOID-RELATED"/>
    <property type="match status" value="1"/>
</dbReference>
<dbReference type="Proteomes" id="UP001341840">
    <property type="component" value="Unassembled WGS sequence"/>
</dbReference>
<feature type="transmembrane region" description="Helical" evidence="2">
    <location>
        <begin position="53"/>
        <end position="75"/>
    </location>
</feature>
<keyword evidence="2" id="KW-0812">Transmembrane</keyword>
<dbReference type="PANTHER" id="PTHR22936:SF79">
    <property type="entry name" value="RHOMBOID-LIKE PROTEIN 4"/>
    <property type="match status" value="1"/>
</dbReference>
<organism evidence="3 4">
    <name type="scientific">Stylosanthes scabra</name>
    <dbReference type="NCBI Taxonomy" id="79078"/>
    <lineage>
        <taxon>Eukaryota</taxon>
        <taxon>Viridiplantae</taxon>
        <taxon>Streptophyta</taxon>
        <taxon>Embryophyta</taxon>
        <taxon>Tracheophyta</taxon>
        <taxon>Spermatophyta</taxon>
        <taxon>Magnoliopsida</taxon>
        <taxon>eudicotyledons</taxon>
        <taxon>Gunneridae</taxon>
        <taxon>Pentapetalae</taxon>
        <taxon>rosids</taxon>
        <taxon>fabids</taxon>
        <taxon>Fabales</taxon>
        <taxon>Fabaceae</taxon>
        <taxon>Papilionoideae</taxon>
        <taxon>50 kb inversion clade</taxon>
        <taxon>dalbergioids sensu lato</taxon>
        <taxon>Dalbergieae</taxon>
        <taxon>Pterocarpus clade</taxon>
        <taxon>Stylosanthes</taxon>
    </lineage>
</organism>
<accession>A0ABU6QDN0</accession>
<comment type="caution">
    <text evidence="3">The sequence shown here is derived from an EMBL/GenBank/DDBJ whole genome shotgun (WGS) entry which is preliminary data.</text>
</comment>
<dbReference type="EMBL" id="JASCZI010000206">
    <property type="protein sequence ID" value="MED6110035.1"/>
    <property type="molecule type" value="Genomic_DNA"/>
</dbReference>
<keyword evidence="2" id="KW-0472">Membrane</keyword>
<reference evidence="3 4" key="1">
    <citation type="journal article" date="2023" name="Plants (Basel)">
        <title>Bridging the Gap: Combining Genomics and Transcriptomics Approaches to Understand Stylosanthes scabra, an Orphan Legume from the Brazilian Caatinga.</title>
        <authorList>
            <person name="Ferreira-Neto J.R.C."/>
            <person name="da Silva M.D."/>
            <person name="Binneck E."/>
            <person name="de Melo N.F."/>
            <person name="da Silva R.H."/>
            <person name="de Melo A.L.T.M."/>
            <person name="Pandolfi V."/>
            <person name="Bustamante F.O."/>
            <person name="Brasileiro-Vidal A.C."/>
            <person name="Benko-Iseppon A.M."/>
        </authorList>
    </citation>
    <scope>NUCLEOTIDE SEQUENCE [LARGE SCALE GENOMIC DNA]</scope>
    <source>
        <tissue evidence="3">Leaves</tissue>
    </source>
</reference>